<evidence type="ECO:0008006" key="4">
    <source>
        <dbReference type="Google" id="ProtNLM"/>
    </source>
</evidence>
<dbReference type="OrthoDB" id="8283038at2"/>
<feature type="region of interest" description="Disordered" evidence="1">
    <location>
        <begin position="507"/>
        <end position="528"/>
    </location>
</feature>
<dbReference type="Proteomes" id="UP000298631">
    <property type="component" value="Chromosome"/>
</dbReference>
<evidence type="ECO:0000313" key="3">
    <source>
        <dbReference type="Proteomes" id="UP000298631"/>
    </source>
</evidence>
<evidence type="ECO:0000256" key="1">
    <source>
        <dbReference type="SAM" id="MobiDB-lite"/>
    </source>
</evidence>
<dbReference type="RefSeq" id="WP_137192095.1">
    <property type="nucleotide sequence ID" value="NZ_CP039964.1"/>
</dbReference>
<evidence type="ECO:0000313" key="2">
    <source>
        <dbReference type="EMBL" id="QCO54411.1"/>
    </source>
</evidence>
<reference evidence="2 3" key="1">
    <citation type="submission" date="2019-05" db="EMBL/GenBank/DDBJ databases">
        <title>Pseudorhodobacter turbinis sp. nov., isolated from the gut of the Korean turban shell.</title>
        <authorList>
            <person name="Jeong Y.-S."/>
            <person name="Kang W.-R."/>
            <person name="Bae J.-W."/>
        </authorList>
    </citation>
    <scope>NUCLEOTIDE SEQUENCE [LARGE SCALE GENOMIC DNA]</scope>
    <source>
        <strain evidence="2 3">S12M18</strain>
    </source>
</reference>
<feature type="region of interest" description="Disordered" evidence="1">
    <location>
        <begin position="341"/>
        <end position="374"/>
    </location>
</feature>
<organism evidence="2 3">
    <name type="scientific">Pseudorhodobacter turbinis</name>
    <dbReference type="NCBI Taxonomy" id="2500533"/>
    <lineage>
        <taxon>Bacteria</taxon>
        <taxon>Pseudomonadati</taxon>
        <taxon>Pseudomonadota</taxon>
        <taxon>Alphaproteobacteria</taxon>
        <taxon>Rhodobacterales</taxon>
        <taxon>Paracoccaceae</taxon>
        <taxon>Pseudorhodobacter</taxon>
    </lineage>
</organism>
<gene>
    <name evidence="2" type="ORF">EOK75_00320</name>
</gene>
<feature type="region of interest" description="Disordered" evidence="1">
    <location>
        <begin position="542"/>
        <end position="576"/>
    </location>
</feature>
<proteinExistence type="predicted"/>
<sequence length="773" mass="80855">MSLDVISEKIAHFIGAFELIEQETRLRAEYDKFRAIKAAEDDARAIELRSLKSKESYKLEDVDAGVKMKALPQEKQSMAELAPPPVLAPLHLPVGTVAPVLGIGQLNGPPVTANNAVMTFNLPPPSSVAQVTYQGNMLSDNDSFGPVSGGGFQTVSTLIETLHSVYAAVTSILPMGMDVLPSSGNWPGVLGDIKDAAAAIGSRDSGTLTTTVLLGHGAHGTFIDGVAAEEFTFFKEIQPTYIAGRIAEAEAALTPHDATKDGHDFDADFGKDQNPLKLDAGLSIVAGANSLVNTASISSTWLDAEMIVVAGDVVRMDAISQVNVIIDHDFVTTALSPAGLENQGSTASNAAKIETKTVVSSEEEAREPDKSSADDVAVSLPPAFANAPANWAVVRYEGSVTQINWVKQYTFTTDFDQAVVAFSGGATFLGMGENSLSNSFNINEAGYHYDLILIAGSLIDINLISQLNILLDSDVVDATAAEKGAPSQATANNAPAEIHPSFAAGSVDTAAQTADAPSSSVSGTGVDGLSQQSAAIGGHLTEQTVPETMEPAPNEADVSDGTMPDGPASEAPFSTGDNLAYNQASIETIGEDTDAEINQTFTDVLAGFALGHDDIPDEVVQDPAFLGTELLRVLYIDGDFTTVNMVDQINVLGDADEVHLARDSFADDLQAMIKVTTGSNITANIAGIKDKGMDSTVMAKGDTYSDALIYQANLMDTGLMETGSSVTDLANEAVAFLTDDIGPDTLGDDITSMTNGMIADAIDQSDVLQSMLS</sequence>
<feature type="compositionally biased region" description="Polar residues" evidence="1">
    <location>
        <begin position="509"/>
        <end position="528"/>
    </location>
</feature>
<name>A0A4P8EC44_9RHOB</name>
<protein>
    <recommendedName>
        <fullName evidence="4">Type I secretion protein</fullName>
    </recommendedName>
</protein>
<accession>A0A4P8EC44</accession>
<dbReference type="EMBL" id="CP039964">
    <property type="protein sequence ID" value="QCO54411.1"/>
    <property type="molecule type" value="Genomic_DNA"/>
</dbReference>
<dbReference type="AlphaFoldDB" id="A0A4P8EC44"/>
<keyword evidence="3" id="KW-1185">Reference proteome</keyword>
<dbReference type="KEGG" id="pseb:EOK75_00320"/>